<evidence type="ECO:0000256" key="1">
    <source>
        <dbReference type="SAM" id="MobiDB-lite"/>
    </source>
</evidence>
<feature type="region of interest" description="Disordered" evidence="1">
    <location>
        <begin position="254"/>
        <end position="291"/>
    </location>
</feature>
<dbReference type="Proteomes" id="UP000218209">
    <property type="component" value="Unassembled WGS sequence"/>
</dbReference>
<organism evidence="2 3">
    <name type="scientific">Porphyra umbilicalis</name>
    <name type="common">Purple laver</name>
    <name type="synonym">Red alga</name>
    <dbReference type="NCBI Taxonomy" id="2786"/>
    <lineage>
        <taxon>Eukaryota</taxon>
        <taxon>Rhodophyta</taxon>
        <taxon>Bangiophyceae</taxon>
        <taxon>Bangiales</taxon>
        <taxon>Bangiaceae</taxon>
        <taxon>Porphyra</taxon>
    </lineage>
</organism>
<feature type="compositionally biased region" description="Low complexity" evidence="1">
    <location>
        <begin position="137"/>
        <end position="169"/>
    </location>
</feature>
<reference evidence="2 3" key="1">
    <citation type="submission" date="2017-03" db="EMBL/GenBank/DDBJ databases">
        <title>WGS assembly of Porphyra umbilicalis.</title>
        <authorList>
            <person name="Brawley S.H."/>
            <person name="Blouin N.A."/>
            <person name="Ficko-Blean E."/>
            <person name="Wheeler G.L."/>
            <person name="Lohr M."/>
            <person name="Goodson H.V."/>
            <person name="Jenkins J.W."/>
            <person name="Blaby-Haas C.E."/>
            <person name="Helliwell K.E."/>
            <person name="Chan C."/>
            <person name="Marriage T."/>
            <person name="Bhattacharya D."/>
            <person name="Klein A.S."/>
            <person name="Badis Y."/>
            <person name="Brodie J."/>
            <person name="Cao Y."/>
            <person name="Collen J."/>
            <person name="Dittami S.M."/>
            <person name="Gachon C.M."/>
            <person name="Green B.R."/>
            <person name="Karpowicz S."/>
            <person name="Kim J.W."/>
            <person name="Kudahl U."/>
            <person name="Lin S."/>
            <person name="Michel G."/>
            <person name="Mittag M."/>
            <person name="Olson B.J."/>
            <person name="Pangilinan J."/>
            <person name="Peng Y."/>
            <person name="Qiu H."/>
            <person name="Shu S."/>
            <person name="Singer J.T."/>
            <person name="Smith A.G."/>
            <person name="Sprecher B.N."/>
            <person name="Wagner V."/>
            <person name="Wang W."/>
            <person name="Wang Z.-Y."/>
            <person name="Yan J."/>
            <person name="Yarish C."/>
            <person name="Zoeuner-Riek S."/>
            <person name="Zhuang Y."/>
            <person name="Zou Y."/>
            <person name="Lindquist E.A."/>
            <person name="Grimwood J."/>
            <person name="Barry K."/>
            <person name="Rokhsar D.S."/>
            <person name="Schmutz J."/>
            <person name="Stiller J.W."/>
            <person name="Grossman A.R."/>
            <person name="Prochnik S.E."/>
        </authorList>
    </citation>
    <scope>NUCLEOTIDE SEQUENCE [LARGE SCALE GENOMIC DNA]</scope>
    <source>
        <strain evidence="2">4086291</strain>
    </source>
</reference>
<protein>
    <submittedName>
        <fullName evidence="2">Uncharacterized protein</fullName>
    </submittedName>
</protein>
<evidence type="ECO:0000313" key="2">
    <source>
        <dbReference type="EMBL" id="OSX77264.1"/>
    </source>
</evidence>
<gene>
    <name evidence="2" type="ORF">BU14_0153s0007</name>
</gene>
<sequence>MWSRTGAAPGRRNRSRVAEPYTDRHGGGDGAPANPDANVSGGRPHRRSAARVAGASIHAGSSREPLTWTPTLCNRQKVGRPSRWEARPPSAAAEERHKPAPRAARSPTGTGGSVCTSRAGRRRGDPGGGRPAPPMGPSLSVARAVRRTSSTSTPPSSGTTSKGSSVDTSPGICGGGRGAGVESAPPPALPSAGRCSARTACNHSSTDDSSGRGGHSRMPADTTVNTIASRSTCLVTTPGAFAGRRRQAIAEKLGCARRKKSPNGWPVGEAGDWGVPQPSHRLDEEHLPPYP</sequence>
<accession>A0A1X6P8S7</accession>
<evidence type="ECO:0000313" key="3">
    <source>
        <dbReference type="Proteomes" id="UP000218209"/>
    </source>
</evidence>
<keyword evidence="3" id="KW-1185">Reference proteome</keyword>
<proteinExistence type="predicted"/>
<dbReference type="AlphaFoldDB" id="A0A1X6P8S7"/>
<name>A0A1X6P8S7_PORUM</name>
<feature type="region of interest" description="Disordered" evidence="1">
    <location>
        <begin position="1"/>
        <end position="224"/>
    </location>
</feature>
<dbReference type="EMBL" id="KV918842">
    <property type="protein sequence ID" value="OSX77264.1"/>
    <property type="molecule type" value="Genomic_DNA"/>
</dbReference>
<feature type="compositionally biased region" description="Basic and acidic residues" evidence="1">
    <location>
        <begin position="280"/>
        <end position="291"/>
    </location>
</feature>